<evidence type="ECO:0000256" key="1">
    <source>
        <dbReference type="SAM" id="Phobius"/>
    </source>
</evidence>
<protein>
    <submittedName>
        <fullName evidence="3">Rhodanese-like domain-containing protein</fullName>
    </submittedName>
</protein>
<dbReference type="PANTHER" id="PTHR44086:SF10">
    <property type="entry name" value="THIOSULFATE SULFURTRANSFERASE_RHODANESE-LIKE DOMAIN-CONTAINING PROTEIN 3"/>
    <property type="match status" value="1"/>
</dbReference>
<dbReference type="Pfam" id="PF11127">
    <property type="entry name" value="YgaP-like_TM"/>
    <property type="match status" value="1"/>
</dbReference>
<dbReference type="Gene3D" id="3.40.250.10">
    <property type="entry name" value="Rhodanese-like domain"/>
    <property type="match status" value="1"/>
</dbReference>
<dbReference type="SMART" id="SM00450">
    <property type="entry name" value="RHOD"/>
    <property type="match status" value="1"/>
</dbReference>
<organism evidence="3 4">
    <name type="scientific">Novosphingobium cyanobacteriorum</name>
    <dbReference type="NCBI Taxonomy" id="3024215"/>
    <lineage>
        <taxon>Bacteria</taxon>
        <taxon>Pseudomonadati</taxon>
        <taxon>Pseudomonadota</taxon>
        <taxon>Alphaproteobacteria</taxon>
        <taxon>Sphingomonadales</taxon>
        <taxon>Sphingomonadaceae</taxon>
        <taxon>Novosphingobium</taxon>
    </lineage>
</organism>
<dbReference type="Gene3D" id="6.10.140.1340">
    <property type="match status" value="1"/>
</dbReference>
<dbReference type="Proteomes" id="UP001222770">
    <property type="component" value="Unassembled WGS sequence"/>
</dbReference>
<feature type="transmembrane region" description="Helical" evidence="1">
    <location>
        <begin position="113"/>
        <end position="135"/>
    </location>
</feature>
<evidence type="ECO:0000259" key="2">
    <source>
        <dbReference type="PROSITE" id="PS50206"/>
    </source>
</evidence>
<accession>A0ABT6CNV7</accession>
<dbReference type="Pfam" id="PF00581">
    <property type="entry name" value="Rhodanese"/>
    <property type="match status" value="1"/>
</dbReference>
<name>A0ABT6CNV7_9SPHN</name>
<dbReference type="InterPro" id="IPR001763">
    <property type="entry name" value="Rhodanese-like_dom"/>
</dbReference>
<dbReference type="PANTHER" id="PTHR44086">
    <property type="entry name" value="THIOSULFATE SULFURTRANSFERASE RDL2, MITOCHONDRIAL-RELATED"/>
    <property type="match status" value="1"/>
</dbReference>
<gene>
    <name evidence="3" type="ORF">POM99_12325</name>
</gene>
<keyword evidence="1" id="KW-0472">Membrane</keyword>
<dbReference type="PROSITE" id="PS50206">
    <property type="entry name" value="RHODANESE_3"/>
    <property type="match status" value="1"/>
</dbReference>
<dbReference type="InterPro" id="IPR021309">
    <property type="entry name" value="YgaP-like_TM"/>
</dbReference>
<proteinExistence type="predicted"/>
<dbReference type="EMBL" id="JAROCY010000011">
    <property type="protein sequence ID" value="MDF8333992.1"/>
    <property type="molecule type" value="Genomic_DNA"/>
</dbReference>
<evidence type="ECO:0000313" key="3">
    <source>
        <dbReference type="EMBL" id="MDF8333992.1"/>
    </source>
</evidence>
<keyword evidence="1" id="KW-1133">Transmembrane helix</keyword>
<keyword evidence="4" id="KW-1185">Reference proteome</keyword>
<dbReference type="InterPro" id="IPR036873">
    <property type="entry name" value="Rhodanese-like_dom_sf"/>
</dbReference>
<evidence type="ECO:0000313" key="4">
    <source>
        <dbReference type="Proteomes" id="UP001222770"/>
    </source>
</evidence>
<sequence>MPITTLSPAQARAKVQDGARLVDIRSPDEHARERIPGAVNVPLDKLPTFTCDGGPVVFHCRSGMRTGNAAQDLARAAGDGPAFILEGGLDAWRREGHPTLADKTQPLEIMRQVQIAAGTLVLAGVLLGLFVAPAFLGLSAFVGAGLAFAGISGWCGMAQLLRVMPWNRRAGA</sequence>
<reference evidence="3 4" key="1">
    <citation type="submission" date="2023-03" db="EMBL/GenBank/DDBJ databases">
        <title>Novosphingobium cyanobacteriorum sp. nov., isolated from a eutrophic reservoir during the Microcystis bloom period.</title>
        <authorList>
            <person name="Kang M."/>
            <person name="Le V."/>
            <person name="Ko S.-R."/>
            <person name="Lee S.-A."/>
            <person name="Ahn C.-Y."/>
        </authorList>
    </citation>
    <scope>NUCLEOTIDE SEQUENCE [LARGE SCALE GENOMIC DNA]</scope>
    <source>
        <strain evidence="3 4">HBC54</strain>
    </source>
</reference>
<dbReference type="RefSeq" id="WP_277278228.1">
    <property type="nucleotide sequence ID" value="NZ_JAROCY010000011.1"/>
</dbReference>
<feature type="domain" description="Rhodanese" evidence="2">
    <location>
        <begin position="15"/>
        <end position="101"/>
    </location>
</feature>
<comment type="caution">
    <text evidence="3">The sequence shown here is derived from an EMBL/GenBank/DDBJ whole genome shotgun (WGS) entry which is preliminary data.</text>
</comment>
<keyword evidence="1" id="KW-0812">Transmembrane</keyword>
<feature type="transmembrane region" description="Helical" evidence="1">
    <location>
        <begin position="141"/>
        <end position="161"/>
    </location>
</feature>
<dbReference type="SUPFAM" id="SSF52821">
    <property type="entry name" value="Rhodanese/Cell cycle control phosphatase"/>
    <property type="match status" value="1"/>
</dbReference>